<dbReference type="PANTHER" id="PTHR34039">
    <property type="entry name" value="UPF0102 PROTEIN YRAN"/>
    <property type="match status" value="1"/>
</dbReference>
<dbReference type="GO" id="GO:0003676">
    <property type="term" value="F:nucleic acid binding"/>
    <property type="evidence" value="ECO:0007669"/>
    <property type="project" value="InterPro"/>
</dbReference>
<sequence length="124" mass="13596">MAGSARQSLGVRGEDLAVAELQRQGMEVLARNWRCRLGEIDVIAREVVDGRATVVFCEVKCRSGLGFGDPLEAITWAKLRRLRSLAAEWLRVHQVSPASIRLDAIGVLLVRGQAPRVTHVRAVG</sequence>
<dbReference type="NCBIfam" id="NF009150">
    <property type="entry name" value="PRK12497.1-3"/>
    <property type="match status" value="1"/>
</dbReference>
<dbReference type="AlphaFoldDB" id="A0A6J4KHI6"/>
<dbReference type="NCBIfam" id="NF009154">
    <property type="entry name" value="PRK12497.3-3"/>
    <property type="match status" value="1"/>
</dbReference>
<evidence type="ECO:0000256" key="2">
    <source>
        <dbReference type="HAMAP-Rule" id="MF_00048"/>
    </source>
</evidence>
<evidence type="ECO:0000313" key="3">
    <source>
        <dbReference type="EMBL" id="CAA9305150.1"/>
    </source>
</evidence>
<comment type="similarity">
    <text evidence="1 2">Belongs to the UPF0102 family.</text>
</comment>
<accession>A0A6J4KHI6</accession>
<dbReference type="Gene3D" id="3.40.1350.10">
    <property type="match status" value="1"/>
</dbReference>
<dbReference type="HAMAP" id="MF_00048">
    <property type="entry name" value="UPF0102"/>
    <property type="match status" value="1"/>
</dbReference>
<dbReference type="EMBL" id="CADCTT010000186">
    <property type="protein sequence ID" value="CAA9305150.1"/>
    <property type="molecule type" value="Genomic_DNA"/>
</dbReference>
<dbReference type="InterPro" id="IPR011335">
    <property type="entry name" value="Restrct_endonuc-II-like"/>
</dbReference>
<dbReference type="Pfam" id="PF02021">
    <property type="entry name" value="UPF0102"/>
    <property type="match status" value="1"/>
</dbReference>
<proteinExistence type="inferred from homology"/>
<protein>
    <recommendedName>
        <fullName evidence="2">UPF0102 protein AVDCRST_MAG61-1268</fullName>
    </recommendedName>
</protein>
<gene>
    <name evidence="3" type="ORF">AVDCRST_MAG61-1268</name>
</gene>
<dbReference type="InterPro" id="IPR011856">
    <property type="entry name" value="tRNA_endonuc-like_dom_sf"/>
</dbReference>
<dbReference type="InterPro" id="IPR003509">
    <property type="entry name" value="UPF0102_YraN-like"/>
</dbReference>
<reference evidence="3" key="1">
    <citation type="submission" date="2020-02" db="EMBL/GenBank/DDBJ databases">
        <authorList>
            <person name="Meier V. D."/>
        </authorList>
    </citation>
    <scope>NUCLEOTIDE SEQUENCE</scope>
    <source>
        <strain evidence="3">AVDCRST_MAG61</strain>
    </source>
</reference>
<dbReference type="CDD" id="cd20736">
    <property type="entry name" value="PoNe_Nuclease"/>
    <property type="match status" value="1"/>
</dbReference>
<organism evidence="3">
    <name type="scientific">uncultured Friedmanniella sp</name>
    <dbReference type="NCBI Taxonomy" id="335381"/>
    <lineage>
        <taxon>Bacteria</taxon>
        <taxon>Bacillati</taxon>
        <taxon>Actinomycetota</taxon>
        <taxon>Actinomycetes</taxon>
        <taxon>Propionibacteriales</taxon>
        <taxon>Nocardioidaceae</taxon>
        <taxon>Friedmanniella</taxon>
        <taxon>environmental samples</taxon>
    </lineage>
</organism>
<dbReference type="SUPFAM" id="SSF52980">
    <property type="entry name" value="Restriction endonuclease-like"/>
    <property type="match status" value="1"/>
</dbReference>
<evidence type="ECO:0000256" key="1">
    <source>
        <dbReference type="ARBA" id="ARBA00006738"/>
    </source>
</evidence>
<name>A0A6J4KHI6_9ACTN</name>
<dbReference type="PANTHER" id="PTHR34039:SF1">
    <property type="entry name" value="UPF0102 PROTEIN YRAN"/>
    <property type="match status" value="1"/>
</dbReference>